<dbReference type="GO" id="GO:0008168">
    <property type="term" value="F:methyltransferase activity"/>
    <property type="evidence" value="ECO:0007669"/>
    <property type="project" value="UniProtKB-KW"/>
</dbReference>
<sequence length="189" mass="20769">MIETFRRQTAFIKACIQDVLKPGDSAIDATVGTGEDTVFLAECVGSAGHVYGFDIQRAAIEEAKALAKQQGVLERITWLCDGHEHMDTYPDIVHNPKIGAVTFNLGYWPDGDPAVTTQPETTLEALEQSAELLRSGGILTVCAYSHLTGQAEKEKIEAWIQNLGRGYDAYSFEVKNHRKAPTAFIVLKK</sequence>
<proteinExistence type="predicted"/>
<dbReference type="InterPro" id="IPR010719">
    <property type="entry name" value="MnmM_MeTrfase"/>
</dbReference>
<dbReference type="CDD" id="cd02440">
    <property type="entry name" value="AdoMet_MTases"/>
    <property type="match status" value="1"/>
</dbReference>
<name>A0A6L5GRD5_9FIRM</name>
<accession>A0A6L5GRD5</accession>
<keyword evidence="1" id="KW-0489">Methyltransferase</keyword>
<reference evidence="1" key="1">
    <citation type="journal article" date="2020" name="Appl. Environ. Microbiol.">
        <title>Medium-Chain Fatty Acid Synthesis by 'Candidatus Weimeria bifida' gen. nov., sp. nov., and 'Candidatus Pseudoramibacter fermentans' sp. nov.</title>
        <authorList>
            <person name="Scarborough M.J."/>
            <person name="Myers K.S."/>
            <person name="Donohue T.J."/>
            <person name="Noguera D.R."/>
        </authorList>
    </citation>
    <scope>NUCLEOTIDE SEQUENCE</scope>
    <source>
        <strain evidence="1">EUB1.1</strain>
    </source>
</reference>
<keyword evidence="2" id="KW-1185">Reference proteome</keyword>
<dbReference type="PANTHER" id="PTHR35276:SF1">
    <property type="entry name" value="TRNA (MNM(5)S(2)U34)-METHYLTRANSFERASE, CHLOROPLASTIC"/>
    <property type="match status" value="1"/>
</dbReference>
<keyword evidence="1" id="KW-0808">Transferase</keyword>
<dbReference type="PANTHER" id="PTHR35276">
    <property type="entry name" value="S-ADENOSYL-L-METHIONINE-DEPENDENT METHYLTRANSFERASES SUPERFAMILY PROTEIN"/>
    <property type="match status" value="1"/>
</dbReference>
<dbReference type="Gene3D" id="3.40.50.150">
    <property type="entry name" value="Vaccinia Virus protein VP39"/>
    <property type="match status" value="1"/>
</dbReference>
<comment type="caution">
    <text evidence="1">The sequence shown here is derived from an EMBL/GenBank/DDBJ whole genome shotgun (WGS) entry which is preliminary data.</text>
</comment>
<dbReference type="SUPFAM" id="SSF53335">
    <property type="entry name" value="S-adenosyl-L-methionine-dependent methyltransferases"/>
    <property type="match status" value="1"/>
</dbReference>
<evidence type="ECO:0000313" key="1">
    <source>
        <dbReference type="EMBL" id="MQM72632.1"/>
    </source>
</evidence>
<dbReference type="Pfam" id="PF06962">
    <property type="entry name" value="rRNA_methylase"/>
    <property type="match status" value="1"/>
</dbReference>
<dbReference type="Proteomes" id="UP000473648">
    <property type="component" value="Unassembled WGS sequence"/>
</dbReference>
<dbReference type="InterPro" id="IPR029063">
    <property type="entry name" value="SAM-dependent_MTases_sf"/>
</dbReference>
<dbReference type="GO" id="GO:0032259">
    <property type="term" value="P:methylation"/>
    <property type="evidence" value="ECO:0007669"/>
    <property type="project" value="UniProtKB-KW"/>
</dbReference>
<gene>
    <name evidence="1" type="ORF">FRC53_04255</name>
</gene>
<protein>
    <submittedName>
        <fullName evidence="1">Methyltransferase domain-containing protein</fullName>
    </submittedName>
</protein>
<dbReference type="AlphaFoldDB" id="A0A6L5GRD5"/>
<dbReference type="EMBL" id="VOGB01000004">
    <property type="protein sequence ID" value="MQM72632.1"/>
    <property type="molecule type" value="Genomic_DNA"/>
</dbReference>
<evidence type="ECO:0000313" key="2">
    <source>
        <dbReference type="Proteomes" id="UP000473648"/>
    </source>
</evidence>
<organism evidence="1 2">
    <name type="scientific">Candidatus Pseudoramibacter fermentans</name>
    <dbReference type="NCBI Taxonomy" id="2594427"/>
    <lineage>
        <taxon>Bacteria</taxon>
        <taxon>Bacillati</taxon>
        <taxon>Bacillota</taxon>
        <taxon>Clostridia</taxon>
        <taxon>Eubacteriales</taxon>
        <taxon>Eubacteriaceae</taxon>
        <taxon>Pseudoramibacter</taxon>
    </lineage>
</organism>